<protein>
    <submittedName>
        <fullName evidence="1">M48 family peptidase</fullName>
    </submittedName>
</protein>
<reference evidence="1" key="1">
    <citation type="submission" date="2019-04" db="EMBL/GenBank/DDBJ databases">
        <title>Microbes associate with the intestines of laboratory mice.</title>
        <authorList>
            <person name="Navarre W."/>
            <person name="Wong E."/>
            <person name="Huang K."/>
            <person name="Tropini C."/>
            <person name="Ng K."/>
            <person name="Yu B."/>
        </authorList>
    </citation>
    <scope>NUCLEOTIDE SEQUENCE</scope>
    <source>
        <strain evidence="1">NM72_1-8</strain>
    </source>
</reference>
<gene>
    <name evidence="1" type="ORF">E5357_05690</name>
</gene>
<dbReference type="Proteomes" id="UP000307720">
    <property type="component" value="Unassembled WGS sequence"/>
</dbReference>
<name>A0AC61R1Y1_9FIRM</name>
<evidence type="ECO:0000313" key="2">
    <source>
        <dbReference type="Proteomes" id="UP000307720"/>
    </source>
</evidence>
<proteinExistence type="predicted"/>
<dbReference type="EMBL" id="SRZB01000008">
    <property type="protein sequence ID" value="TGX99421.1"/>
    <property type="molecule type" value="Genomic_DNA"/>
</dbReference>
<comment type="caution">
    <text evidence="1">The sequence shown here is derived from an EMBL/GenBank/DDBJ whole genome shotgun (WGS) entry which is preliminary data.</text>
</comment>
<evidence type="ECO:0000313" key="1">
    <source>
        <dbReference type="EMBL" id="TGX99421.1"/>
    </source>
</evidence>
<accession>A0AC61R1Y1</accession>
<organism evidence="1 2">
    <name type="scientific">Hominisplanchenecus murintestinalis</name>
    <dbReference type="NCBI Taxonomy" id="2941517"/>
    <lineage>
        <taxon>Bacteria</taxon>
        <taxon>Bacillati</taxon>
        <taxon>Bacillota</taxon>
        <taxon>Clostridia</taxon>
        <taxon>Lachnospirales</taxon>
        <taxon>Lachnospiraceae</taxon>
        <taxon>Hominisplanchenecus</taxon>
    </lineage>
</organism>
<sequence length="193" mass="22633">MLSEYKLQGTEENIPVRIIRSGRKSIGLEVTGDGTALARIPARLSDRELGEFLKKHEEWLQDKVRMVRERQNAGESTNAVPVNELTAEDIEYIKKRISERVEYYSSFMGVSYGRVTIRNQKTRWGSCSAKGNLNFNYQLAYLPQELLDYVVVHELSHRRHMNHSAEFWQEVEKYYPAYEVCRKRLKEIRMVEG</sequence>
<keyword evidence="2" id="KW-1185">Reference proteome</keyword>